<organism evidence="8">
    <name type="scientific">freshwater metagenome</name>
    <dbReference type="NCBI Taxonomy" id="449393"/>
    <lineage>
        <taxon>unclassified sequences</taxon>
        <taxon>metagenomes</taxon>
        <taxon>ecological metagenomes</taxon>
    </lineage>
</organism>
<dbReference type="SUPFAM" id="SSF109755">
    <property type="entry name" value="PhoU-like"/>
    <property type="match status" value="1"/>
</dbReference>
<feature type="domain" description="PhoU" evidence="7">
    <location>
        <begin position="20"/>
        <end position="106"/>
    </location>
</feature>
<reference evidence="8" key="1">
    <citation type="submission" date="2020-05" db="EMBL/GenBank/DDBJ databases">
        <authorList>
            <person name="Chiriac C."/>
            <person name="Salcher M."/>
            <person name="Ghai R."/>
            <person name="Kavagutti S V."/>
        </authorList>
    </citation>
    <scope>NUCLEOTIDE SEQUENCE</scope>
</reference>
<comment type="subunit">
    <text evidence="3">Homodimer.</text>
</comment>
<keyword evidence="5" id="KW-0963">Cytoplasm</keyword>
<proteinExistence type="inferred from homology"/>
<feature type="domain" description="PhoU" evidence="7">
    <location>
        <begin position="123"/>
        <end position="208"/>
    </location>
</feature>
<dbReference type="InterPro" id="IPR028366">
    <property type="entry name" value="PhoU"/>
</dbReference>
<gene>
    <name evidence="8" type="ORF">UFOPK2334_00524</name>
    <name evidence="9" type="ORF">UFOPK4293_00430</name>
</gene>
<dbReference type="InterPro" id="IPR038078">
    <property type="entry name" value="PhoU-like_sf"/>
</dbReference>
<evidence type="ECO:0000256" key="4">
    <source>
        <dbReference type="ARBA" id="ARBA00022448"/>
    </source>
</evidence>
<evidence type="ECO:0000313" key="8">
    <source>
        <dbReference type="EMBL" id="CAB4671046.1"/>
    </source>
</evidence>
<comment type="similarity">
    <text evidence="2">Belongs to the PhoU family.</text>
</comment>
<sequence length="245" mass="27342">MDELRKGFHQQLEDVRTELVRLAASVIEAIPRATAVILNGDLEGADALIQFDDEIDALSLDLEERCYQILALQAPVAGDLRQVVSVVKMIAEIERSADLAVNICKAARRIYGHELDPRLRGLIARMGEQAEQLWESALEAFEENDASKAAAIDDMDSYLDSLQREFVQAILESHSENAIDLQVAIQLAVVARFYERIGDHAVNIGERVRYLVTGWLPEHKGAARFREKSGEDDTDGIPFIKVNES</sequence>
<dbReference type="GO" id="GO:0005737">
    <property type="term" value="C:cytoplasm"/>
    <property type="evidence" value="ECO:0007669"/>
    <property type="project" value="UniProtKB-SubCell"/>
</dbReference>
<evidence type="ECO:0000256" key="5">
    <source>
        <dbReference type="ARBA" id="ARBA00022490"/>
    </source>
</evidence>
<dbReference type="GO" id="GO:0030643">
    <property type="term" value="P:intracellular phosphate ion homeostasis"/>
    <property type="evidence" value="ECO:0007669"/>
    <property type="project" value="InterPro"/>
</dbReference>
<evidence type="ECO:0000256" key="3">
    <source>
        <dbReference type="ARBA" id="ARBA00011738"/>
    </source>
</evidence>
<evidence type="ECO:0000313" key="9">
    <source>
        <dbReference type="EMBL" id="CAB5046666.1"/>
    </source>
</evidence>
<evidence type="ECO:0000256" key="1">
    <source>
        <dbReference type="ARBA" id="ARBA00004496"/>
    </source>
</evidence>
<dbReference type="AlphaFoldDB" id="A0A6J6MAR4"/>
<evidence type="ECO:0000259" key="7">
    <source>
        <dbReference type="Pfam" id="PF01895"/>
    </source>
</evidence>
<dbReference type="PIRSF" id="PIRSF003107">
    <property type="entry name" value="PhoU"/>
    <property type="match status" value="1"/>
</dbReference>
<keyword evidence="6" id="KW-0592">Phosphate transport</keyword>
<dbReference type="PANTHER" id="PTHR42930">
    <property type="entry name" value="PHOSPHATE-SPECIFIC TRANSPORT SYSTEM ACCESSORY PROTEIN PHOU"/>
    <property type="match status" value="1"/>
</dbReference>
<name>A0A6J6MAR4_9ZZZZ</name>
<dbReference type="GO" id="GO:0045936">
    <property type="term" value="P:negative regulation of phosphate metabolic process"/>
    <property type="evidence" value="ECO:0007669"/>
    <property type="project" value="InterPro"/>
</dbReference>
<keyword evidence="4" id="KW-0813">Transport</keyword>
<dbReference type="NCBIfam" id="TIGR02135">
    <property type="entry name" value="phoU_full"/>
    <property type="match status" value="1"/>
</dbReference>
<dbReference type="EMBL" id="CAFBQH010000018">
    <property type="protein sequence ID" value="CAB5046666.1"/>
    <property type="molecule type" value="Genomic_DNA"/>
</dbReference>
<dbReference type="Pfam" id="PF01895">
    <property type="entry name" value="PhoU"/>
    <property type="match status" value="2"/>
</dbReference>
<dbReference type="PANTHER" id="PTHR42930:SF3">
    <property type="entry name" value="PHOSPHATE-SPECIFIC TRANSPORT SYSTEM ACCESSORY PROTEIN PHOU"/>
    <property type="match status" value="1"/>
</dbReference>
<evidence type="ECO:0000256" key="2">
    <source>
        <dbReference type="ARBA" id="ARBA00008107"/>
    </source>
</evidence>
<comment type="subcellular location">
    <subcellularLocation>
        <location evidence="1">Cytoplasm</location>
    </subcellularLocation>
</comment>
<dbReference type="FunFam" id="1.20.58.220:FF:000004">
    <property type="entry name" value="Phosphate-specific transport system accessory protein PhoU"/>
    <property type="match status" value="1"/>
</dbReference>
<dbReference type="Gene3D" id="1.20.58.220">
    <property type="entry name" value="Phosphate transport system protein phou homolog 2, domain 2"/>
    <property type="match status" value="1"/>
</dbReference>
<protein>
    <submittedName>
        <fullName evidence="8">Unannotated protein</fullName>
    </submittedName>
</protein>
<evidence type="ECO:0000256" key="6">
    <source>
        <dbReference type="ARBA" id="ARBA00022592"/>
    </source>
</evidence>
<dbReference type="InterPro" id="IPR026022">
    <property type="entry name" value="PhoU_dom"/>
</dbReference>
<accession>A0A6J6MAR4</accession>
<dbReference type="GO" id="GO:0006817">
    <property type="term" value="P:phosphate ion transport"/>
    <property type="evidence" value="ECO:0007669"/>
    <property type="project" value="UniProtKB-KW"/>
</dbReference>
<dbReference type="EMBL" id="CAEZXA010000030">
    <property type="protein sequence ID" value="CAB4671046.1"/>
    <property type="molecule type" value="Genomic_DNA"/>
</dbReference>